<evidence type="ECO:0000313" key="2">
    <source>
        <dbReference type="Proteomes" id="UP000694546"/>
    </source>
</evidence>
<accession>A0A8C5BHC1</accession>
<dbReference type="GeneTree" id="ENSGT00940000177015"/>
<dbReference type="PANTHER" id="PTHR48424">
    <property type="entry name" value="DYNEIN LIGHT CHAIN-RELATED"/>
    <property type="match status" value="1"/>
</dbReference>
<keyword evidence="2" id="KW-1185">Reference proteome</keyword>
<proteinExistence type="predicted"/>
<dbReference type="OMA" id="YICCNVL"/>
<organism evidence="1 2">
    <name type="scientific">Gadus morhua</name>
    <name type="common">Atlantic cod</name>
    <dbReference type="NCBI Taxonomy" id="8049"/>
    <lineage>
        <taxon>Eukaryota</taxon>
        <taxon>Metazoa</taxon>
        <taxon>Chordata</taxon>
        <taxon>Craniata</taxon>
        <taxon>Vertebrata</taxon>
        <taxon>Euteleostomi</taxon>
        <taxon>Actinopterygii</taxon>
        <taxon>Neopterygii</taxon>
        <taxon>Teleostei</taxon>
        <taxon>Neoteleostei</taxon>
        <taxon>Acanthomorphata</taxon>
        <taxon>Zeiogadaria</taxon>
        <taxon>Gadariae</taxon>
        <taxon>Gadiformes</taxon>
        <taxon>Gadoidei</taxon>
        <taxon>Gadidae</taxon>
        <taxon>Gadus</taxon>
    </lineage>
</organism>
<evidence type="ECO:0000313" key="1">
    <source>
        <dbReference type="Ensembl" id="ENSGMOP00000045954.1"/>
    </source>
</evidence>
<reference evidence="1" key="2">
    <citation type="submission" date="2025-09" db="UniProtKB">
        <authorList>
            <consortium name="Ensembl"/>
        </authorList>
    </citation>
    <scope>IDENTIFICATION</scope>
</reference>
<reference evidence="1" key="1">
    <citation type="submission" date="2025-08" db="UniProtKB">
        <authorList>
            <consortium name="Ensembl"/>
        </authorList>
    </citation>
    <scope>IDENTIFICATION</scope>
</reference>
<dbReference type="AlphaFoldDB" id="A0A8C5BHC1"/>
<dbReference type="PANTHER" id="PTHR48424:SF3">
    <property type="entry name" value="DYNEIN LIGHT CHAIN-RELATED"/>
    <property type="match status" value="1"/>
</dbReference>
<sequence length="124" mass="13706">LVLTADEEQDGHLAQVEVNKMLCFMGNIAAKISPDDAVNMVHAHLLDVCCDVFLYVIFLHGLGGTIHCILLHVLGHVCIFDHGLPVCHDGCWGDTNMKPTPHVVAERDGPMAYVLSWVVDIRRH</sequence>
<name>A0A8C5BHC1_GADMO</name>
<dbReference type="Ensembl" id="ENSGMOT00000031022.1">
    <property type="protein sequence ID" value="ENSGMOP00000045954.1"/>
    <property type="gene ID" value="ENSGMOG00000026970.1"/>
</dbReference>
<protein>
    <submittedName>
        <fullName evidence="1">Uncharacterized protein</fullName>
    </submittedName>
</protein>
<dbReference type="Proteomes" id="UP000694546">
    <property type="component" value="Chromosome 16"/>
</dbReference>